<gene>
    <name evidence="1" type="ORF">GDO78_022352</name>
</gene>
<organism evidence="1 2">
    <name type="scientific">Eleutherodactylus coqui</name>
    <name type="common">Puerto Rican coqui</name>
    <dbReference type="NCBI Taxonomy" id="57060"/>
    <lineage>
        <taxon>Eukaryota</taxon>
        <taxon>Metazoa</taxon>
        <taxon>Chordata</taxon>
        <taxon>Craniata</taxon>
        <taxon>Vertebrata</taxon>
        <taxon>Euteleostomi</taxon>
        <taxon>Amphibia</taxon>
        <taxon>Batrachia</taxon>
        <taxon>Anura</taxon>
        <taxon>Neobatrachia</taxon>
        <taxon>Hyloidea</taxon>
        <taxon>Eleutherodactylidae</taxon>
        <taxon>Eleutherodactylinae</taxon>
        <taxon>Eleutherodactylus</taxon>
        <taxon>Eleutherodactylus</taxon>
    </lineage>
</organism>
<proteinExistence type="predicted"/>
<evidence type="ECO:0000313" key="1">
    <source>
        <dbReference type="EMBL" id="KAG9463129.1"/>
    </source>
</evidence>
<accession>A0A8J6BDV0</accession>
<dbReference type="EMBL" id="WNTK01007945">
    <property type="protein sequence ID" value="KAG9463129.1"/>
    <property type="molecule type" value="Genomic_DNA"/>
</dbReference>
<protein>
    <submittedName>
        <fullName evidence="1">Uncharacterized protein</fullName>
    </submittedName>
</protein>
<dbReference type="Proteomes" id="UP000770717">
    <property type="component" value="Unassembled WGS sequence"/>
</dbReference>
<evidence type="ECO:0000313" key="2">
    <source>
        <dbReference type="Proteomes" id="UP000770717"/>
    </source>
</evidence>
<sequence>MTAASLSKSSPSCSMGLRFMAAPRAHKGYWNSFYHYFAVSLLIIPLDDTTWACHSASCQDPLSQGGERGYSGGIDPIFGFF</sequence>
<keyword evidence="2" id="KW-1185">Reference proteome</keyword>
<reference evidence="1" key="1">
    <citation type="thesis" date="2020" institute="ProQuest LLC" country="789 East Eisenhower Parkway, Ann Arbor, MI, USA">
        <title>Comparative Genomics and Chromosome Evolution.</title>
        <authorList>
            <person name="Mudd A.B."/>
        </authorList>
    </citation>
    <scope>NUCLEOTIDE SEQUENCE</scope>
    <source>
        <strain evidence="1">HN-11 Male</strain>
        <tissue evidence="1">Kidney and liver</tissue>
    </source>
</reference>
<name>A0A8J6BDV0_ELECQ</name>
<comment type="caution">
    <text evidence="1">The sequence shown here is derived from an EMBL/GenBank/DDBJ whole genome shotgun (WGS) entry which is preliminary data.</text>
</comment>
<dbReference type="AlphaFoldDB" id="A0A8J6BDV0"/>